<accession>K1Q9Y4</accession>
<evidence type="ECO:0000313" key="2">
    <source>
        <dbReference type="EMBL" id="EKC25640.1"/>
    </source>
</evidence>
<dbReference type="EMBL" id="JH816145">
    <property type="protein sequence ID" value="EKC25640.1"/>
    <property type="molecule type" value="Genomic_DNA"/>
</dbReference>
<dbReference type="PANTHER" id="PTHR10658:SF54">
    <property type="entry name" value="CYTOPLASMIC PHOSPHATIDYLINOSITOL TRANSFER PROTEIN 1"/>
    <property type="match status" value="1"/>
</dbReference>
<dbReference type="Gene3D" id="2.60.120.290">
    <property type="entry name" value="Spermadhesin, CUB domain"/>
    <property type="match status" value="1"/>
</dbReference>
<dbReference type="GO" id="GO:0005737">
    <property type="term" value="C:cytoplasm"/>
    <property type="evidence" value="ECO:0007669"/>
    <property type="project" value="TreeGrafter"/>
</dbReference>
<sequence length="367" mass="40484">MDTIYIFVILAFSMITDSESSMKSKSYTACYGNLGLVNYLQPSCPGDQKIIVMAVYALAKNKSTGCLQQHIGPIDPSCCLYDVKDCSVLYNSGPYRNYYEKCNGKSSCQIPVSWIDIPSHCNSSVYTERTNYMRMDYNCISDQAIDPCTDLTTSDSPAFFWNTGYPAEMTTTSTSCTCSIEMSCDTTVELTAIDLQLEYAVNCNQSITVTDSSSLSKFDCSNNNDFLPQVIYTSSGHFMTILFENNLGTTGGKFLIQVKGTNPTGEVTLSCGVSGLTVSSQNPSSLPTCPVEGDTTTNLPTNGQKNGVILGVVITLAVLLSIREILLLGHRQAFTWLDEWFDMTIQDIRDYEQRMHAETNEKNIAYT</sequence>
<dbReference type="SUPFAM" id="SSF49854">
    <property type="entry name" value="Spermadhesin, CUB domain"/>
    <property type="match status" value="1"/>
</dbReference>
<dbReference type="InterPro" id="IPR055261">
    <property type="entry name" value="PI_transfer_N"/>
</dbReference>
<name>K1Q9Y4_MAGGI</name>
<protein>
    <submittedName>
        <fullName evidence="2">Cytoplasmic phosphatidylinositol transfer protein 1</fullName>
    </submittedName>
</protein>
<dbReference type="GO" id="GO:0008526">
    <property type="term" value="F:phosphatidylinositol transfer activity"/>
    <property type="evidence" value="ECO:0007669"/>
    <property type="project" value="TreeGrafter"/>
</dbReference>
<dbReference type="InterPro" id="IPR001666">
    <property type="entry name" value="PI_transfer"/>
</dbReference>
<dbReference type="GO" id="GO:0035091">
    <property type="term" value="F:phosphatidylinositol binding"/>
    <property type="evidence" value="ECO:0007669"/>
    <property type="project" value="TreeGrafter"/>
</dbReference>
<feature type="domain" description="Phosphatidylinositol transfer protein N-terminal" evidence="1">
    <location>
        <begin position="320"/>
        <end position="356"/>
    </location>
</feature>
<dbReference type="AlphaFoldDB" id="K1Q9Y4"/>
<gene>
    <name evidence="2" type="ORF">CGI_10015138</name>
</gene>
<dbReference type="CDD" id="cd22823">
    <property type="entry name" value="Gal_Rha_Lectin"/>
    <property type="match status" value="1"/>
</dbReference>
<organism evidence="2">
    <name type="scientific">Magallana gigas</name>
    <name type="common">Pacific oyster</name>
    <name type="synonym">Crassostrea gigas</name>
    <dbReference type="NCBI Taxonomy" id="29159"/>
    <lineage>
        <taxon>Eukaryota</taxon>
        <taxon>Metazoa</taxon>
        <taxon>Spiralia</taxon>
        <taxon>Lophotrochozoa</taxon>
        <taxon>Mollusca</taxon>
        <taxon>Bivalvia</taxon>
        <taxon>Autobranchia</taxon>
        <taxon>Pteriomorphia</taxon>
        <taxon>Ostreida</taxon>
        <taxon>Ostreoidea</taxon>
        <taxon>Ostreidae</taxon>
        <taxon>Magallana</taxon>
    </lineage>
</organism>
<evidence type="ECO:0000259" key="1">
    <source>
        <dbReference type="Pfam" id="PF02121"/>
    </source>
</evidence>
<dbReference type="Pfam" id="PF02121">
    <property type="entry name" value="IP_trans"/>
    <property type="match status" value="1"/>
</dbReference>
<dbReference type="InterPro" id="IPR035914">
    <property type="entry name" value="Sperma_CUB_dom_sf"/>
</dbReference>
<dbReference type="InterPro" id="IPR023393">
    <property type="entry name" value="START-like_dom_sf"/>
</dbReference>
<dbReference type="Gene3D" id="3.30.530.20">
    <property type="match status" value="1"/>
</dbReference>
<reference evidence="2" key="1">
    <citation type="journal article" date="2012" name="Nature">
        <title>The oyster genome reveals stress adaptation and complexity of shell formation.</title>
        <authorList>
            <person name="Zhang G."/>
            <person name="Fang X."/>
            <person name="Guo X."/>
            <person name="Li L."/>
            <person name="Luo R."/>
            <person name="Xu F."/>
            <person name="Yang P."/>
            <person name="Zhang L."/>
            <person name="Wang X."/>
            <person name="Qi H."/>
            <person name="Xiong Z."/>
            <person name="Que H."/>
            <person name="Xie Y."/>
            <person name="Holland P.W."/>
            <person name="Paps J."/>
            <person name="Zhu Y."/>
            <person name="Wu F."/>
            <person name="Chen Y."/>
            <person name="Wang J."/>
            <person name="Peng C."/>
            <person name="Meng J."/>
            <person name="Yang L."/>
            <person name="Liu J."/>
            <person name="Wen B."/>
            <person name="Zhang N."/>
            <person name="Huang Z."/>
            <person name="Zhu Q."/>
            <person name="Feng Y."/>
            <person name="Mount A."/>
            <person name="Hedgecock D."/>
            <person name="Xu Z."/>
            <person name="Liu Y."/>
            <person name="Domazet-Loso T."/>
            <person name="Du Y."/>
            <person name="Sun X."/>
            <person name="Zhang S."/>
            <person name="Liu B."/>
            <person name="Cheng P."/>
            <person name="Jiang X."/>
            <person name="Li J."/>
            <person name="Fan D."/>
            <person name="Wang W."/>
            <person name="Fu W."/>
            <person name="Wang T."/>
            <person name="Wang B."/>
            <person name="Zhang J."/>
            <person name="Peng Z."/>
            <person name="Li Y."/>
            <person name="Li N."/>
            <person name="Wang J."/>
            <person name="Chen M."/>
            <person name="He Y."/>
            <person name="Tan F."/>
            <person name="Song X."/>
            <person name="Zheng Q."/>
            <person name="Huang R."/>
            <person name="Yang H."/>
            <person name="Du X."/>
            <person name="Chen L."/>
            <person name="Yang M."/>
            <person name="Gaffney P.M."/>
            <person name="Wang S."/>
            <person name="Luo L."/>
            <person name="She Z."/>
            <person name="Ming Y."/>
            <person name="Huang W."/>
            <person name="Zhang S."/>
            <person name="Huang B."/>
            <person name="Zhang Y."/>
            <person name="Qu T."/>
            <person name="Ni P."/>
            <person name="Miao G."/>
            <person name="Wang J."/>
            <person name="Wang Q."/>
            <person name="Steinberg C.E."/>
            <person name="Wang H."/>
            <person name="Li N."/>
            <person name="Qian L."/>
            <person name="Zhang G."/>
            <person name="Li Y."/>
            <person name="Yang H."/>
            <person name="Liu X."/>
            <person name="Wang J."/>
            <person name="Yin Y."/>
            <person name="Wang J."/>
        </authorList>
    </citation>
    <scope>NUCLEOTIDE SEQUENCE [LARGE SCALE GENOMIC DNA]</scope>
    <source>
        <strain evidence="2">05x7-T-G4-1.051#20</strain>
    </source>
</reference>
<dbReference type="SUPFAM" id="SSF55961">
    <property type="entry name" value="Bet v1-like"/>
    <property type="match status" value="1"/>
</dbReference>
<dbReference type="PANTHER" id="PTHR10658">
    <property type="entry name" value="PHOSPHATIDYLINOSITOL TRANSFER PROTEIN"/>
    <property type="match status" value="1"/>
</dbReference>
<dbReference type="InParanoid" id="K1Q9Y4"/>
<proteinExistence type="predicted"/>
<dbReference type="HOGENOM" id="CLU_754889_0_0_1"/>